<dbReference type="EMBL" id="JACYXC010000001">
    <property type="protein sequence ID" value="MBH5338163.1"/>
    <property type="molecule type" value="Genomic_DNA"/>
</dbReference>
<accession>A0ABS0NSJ8</accession>
<organism evidence="2 3">
    <name type="scientific">Streptomyces pactum</name>
    <dbReference type="NCBI Taxonomy" id="68249"/>
    <lineage>
        <taxon>Bacteria</taxon>
        <taxon>Bacillati</taxon>
        <taxon>Actinomycetota</taxon>
        <taxon>Actinomycetes</taxon>
        <taxon>Kitasatosporales</taxon>
        <taxon>Streptomycetaceae</taxon>
        <taxon>Streptomyces</taxon>
    </lineage>
</organism>
<evidence type="ECO:0000313" key="3">
    <source>
        <dbReference type="Proteomes" id="UP000807371"/>
    </source>
</evidence>
<feature type="region of interest" description="Disordered" evidence="1">
    <location>
        <begin position="108"/>
        <end position="134"/>
    </location>
</feature>
<dbReference type="SUPFAM" id="SSF140804">
    <property type="entry name" value="YidB-like"/>
    <property type="match status" value="1"/>
</dbReference>
<dbReference type="Gene3D" id="1.10.10.690">
    <property type="entry name" value="YidB-like"/>
    <property type="match status" value="1"/>
</dbReference>
<evidence type="ECO:0000256" key="1">
    <source>
        <dbReference type="SAM" id="MobiDB-lite"/>
    </source>
</evidence>
<dbReference type="Pfam" id="PF20159">
    <property type="entry name" value="YidB"/>
    <property type="match status" value="1"/>
</dbReference>
<reference evidence="2 3" key="1">
    <citation type="submission" date="2020-09" db="EMBL/GenBank/DDBJ databases">
        <title>Biosynthesis of the nuclear factor of activated T cells inhibitor NFAT-133 and its congeners in Streptomyces pactum.</title>
        <authorList>
            <person name="Zhou W."/>
            <person name="Posri P."/>
            <person name="Abugrain M.E."/>
            <person name="Weisberg A.J."/>
            <person name="Chang J.H."/>
            <person name="Mahmud T."/>
        </authorList>
    </citation>
    <scope>NUCLEOTIDE SEQUENCE [LARGE SCALE GENOMIC DNA]</scope>
    <source>
        <strain evidence="2 3">ATCC 27456</strain>
    </source>
</reference>
<dbReference type="RefSeq" id="WP_197991361.1">
    <property type="nucleotide sequence ID" value="NZ_JACYXC010000001.1"/>
</dbReference>
<name>A0ABS0NSJ8_9ACTN</name>
<dbReference type="InterPro" id="IPR027405">
    <property type="entry name" value="YidB-like"/>
</dbReference>
<keyword evidence="3" id="KW-1185">Reference proteome</keyword>
<dbReference type="InterPro" id="IPR045372">
    <property type="entry name" value="YidB"/>
</dbReference>
<proteinExistence type="predicted"/>
<protein>
    <submittedName>
        <fullName evidence="2">DUF937 domain-containing protein</fullName>
    </submittedName>
</protein>
<gene>
    <name evidence="2" type="ORF">IHE55_26620</name>
</gene>
<comment type="caution">
    <text evidence="2">The sequence shown here is derived from an EMBL/GenBank/DDBJ whole genome shotgun (WGS) entry which is preliminary data.</text>
</comment>
<dbReference type="Proteomes" id="UP000807371">
    <property type="component" value="Unassembled WGS sequence"/>
</dbReference>
<sequence length="134" mass="13582">MAGDDLGSLLDGLLGQGSGEGTGGMLAALLGTVGAGGGANPLNGLLEELRDGGLGEQADSWVGTGENRPISGPELAQALPYQTLDHVARQAGVGPEQAADRLAGVLPEAVDRLTPDGRVPQGPLEEVLRREQPR</sequence>
<evidence type="ECO:0000313" key="2">
    <source>
        <dbReference type="EMBL" id="MBH5338163.1"/>
    </source>
</evidence>